<comment type="caution">
    <text evidence="2">The sequence shown here is derived from an EMBL/GenBank/DDBJ whole genome shotgun (WGS) entry which is preliminary data.</text>
</comment>
<feature type="compositionally biased region" description="Acidic residues" evidence="1">
    <location>
        <begin position="19"/>
        <end position="33"/>
    </location>
</feature>
<evidence type="ECO:0000313" key="2">
    <source>
        <dbReference type="EMBL" id="KAJ2921218.1"/>
    </source>
</evidence>
<protein>
    <submittedName>
        <fullName evidence="2">Uncharacterized protein</fullName>
    </submittedName>
</protein>
<accession>A0A9W8M9S1</accession>
<dbReference type="AlphaFoldDB" id="A0A9W8M9S1"/>
<evidence type="ECO:0000313" key="3">
    <source>
        <dbReference type="Proteomes" id="UP001140091"/>
    </source>
</evidence>
<reference evidence="2" key="1">
    <citation type="submission" date="2022-06" db="EMBL/GenBank/DDBJ databases">
        <title>Genome Sequence of Candolleomyces eurysporus.</title>
        <authorList>
            <person name="Buettner E."/>
        </authorList>
    </citation>
    <scope>NUCLEOTIDE SEQUENCE</scope>
    <source>
        <strain evidence="2">VTCC 930004</strain>
    </source>
</reference>
<evidence type="ECO:0000256" key="1">
    <source>
        <dbReference type="SAM" id="MobiDB-lite"/>
    </source>
</evidence>
<dbReference type="EMBL" id="JANBPK010001648">
    <property type="protein sequence ID" value="KAJ2921218.1"/>
    <property type="molecule type" value="Genomic_DNA"/>
</dbReference>
<feature type="non-terminal residue" evidence="2">
    <location>
        <position position="51"/>
    </location>
</feature>
<dbReference type="Proteomes" id="UP001140091">
    <property type="component" value="Unassembled WGS sequence"/>
</dbReference>
<gene>
    <name evidence="2" type="ORF">H1R20_g15876</name>
</gene>
<proteinExistence type="predicted"/>
<organism evidence="2 3">
    <name type="scientific">Candolleomyces eurysporus</name>
    <dbReference type="NCBI Taxonomy" id="2828524"/>
    <lineage>
        <taxon>Eukaryota</taxon>
        <taxon>Fungi</taxon>
        <taxon>Dikarya</taxon>
        <taxon>Basidiomycota</taxon>
        <taxon>Agaricomycotina</taxon>
        <taxon>Agaricomycetes</taxon>
        <taxon>Agaricomycetidae</taxon>
        <taxon>Agaricales</taxon>
        <taxon>Agaricineae</taxon>
        <taxon>Psathyrellaceae</taxon>
        <taxon>Candolleomyces</taxon>
    </lineage>
</organism>
<feature type="region of interest" description="Disordered" evidence="1">
    <location>
        <begin position="1"/>
        <end position="35"/>
    </location>
</feature>
<name>A0A9W8M9S1_9AGAR</name>
<sequence length="51" mass="5903">MDESLELPNAHARPLADSVQEDNEQSSDEEDGGLDWTKLLYEPLRKVHYFN</sequence>
<keyword evidence="3" id="KW-1185">Reference proteome</keyword>